<proteinExistence type="predicted"/>
<dbReference type="AlphaFoldDB" id="A0A9J6AM95"/>
<organism evidence="2 3">
    <name type="scientific">Solanum commersonii</name>
    <name type="common">Commerson's wild potato</name>
    <name type="synonym">Commerson's nightshade</name>
    <dbReference type="NCBI Taxonomy" id="4109"/>
    <lineage>
        <taxon>Eukaryota</taxon>
        <taxon>Viridiplantae</taxon>
        <taxon>Streptophyta</taxon>
        <taxon>Embryophyta</taxon>
        <taxon>Tracheophyta</taxon>
        <taxon>Spermatophyta</taxon>
        <taxon>Magnoliopsida</taxon>
        <taxon>eudicotyledons</taxon>
        <taxon>Gunneridae</taxon>
        <taxon>Pentapetalae</taxon>
        <taxon>asterids</taxon>
        <taxon>lamiids</taxon>
        <taxon>Solanales</taxon>
        <taxon>Solanaceae</taxon>
        <taxon>Solanoideae</taxon>
        <taxon>Solaneae</taxon>
        <taxon>Solanum</taxon>
    </lineage>
</organism>
<accession>A0A9J6AM95</accession>
<feature type="transmembrane region" description="Helical" evidence="1">
    <location>
        <begin position="67"/>
        <end position="87"/>
    </location>
</feature>
<keyword evidence="1" id="KW-0812">Transmembrane</keyword>
<keyword evidence="1" id="KW-1133">Transmembrane helix</keyword>
<evidence type="ECO:0000313" key="2">
    <source>
        <dbReference type="EMBL" id="KAG5625768.1"/>
    </source>
</evidence>
<reference evidence="2 3" key="1">
    <citation type="submission" date="2020-09" db="EMBL/GenBank/DDBJ databases">
        <title>De no assembly of potato wild relative species, Solanum commersonii.</title>
        <authorList>
            <person name="Cho K."/>
        </authorList>
    </citation>
    <scope>NUCLEOTIDE SEQUENCE [LARGE SCALE GENOMIC DNA]</scope>
    <source>
        <strain evidence="2">LZ3.2</strain>
        <tissue evidence="2">Leaf</tissue>
    </source>
</reference>
<evidence type="ECO:0000313" key="3">
    <source>
        <dbReference type="Proteomes" id="UP000824120"/>
    </source>
</evidence>
<dbReference type="OrthoDB" id="196717at2759"/>
<feature type="transmembrane region" description="Helical" evidence="1">
    <location>
        <begin position="115"/>
        <end position="139"/>
    </location>
</feature>
<protein>
    <submittedName>
        <fullName evidence="2">Uncharacterized protein</fullName>
    </submittedName>
</protein>
<evidence type="ECO:0000256" key="1">
    <source>
        <dbReference type="SAM" id="Phobius"/>
    </source>
</evidence>
<comment type="caution">
    <text evidence="2">The sequence shown here is derived from an EMBL/GenBank/DDBJ whole genome shotgun (WGS) entry which is preliminary data.</text>
</comment>
<name>A0A9J6AM95_SOLCO</name>
<keyword evidence="3" id="KW-1185">Reference proteome</keyword>
<sequence>MFSGSGYFANILVLSILNGPTEGLMLIYLSHFFTALVEILTNNIVLLLMVAFVVIPTVYCNLSLKKIIFLVTALPICCATGRSASVLSPSDLMKNYPHLVVVGNGLTFRFLVESIFGLTYVMNSMCLLCLPFVVANALTAKLNDGITRKET</sequence>
<gene>
    <name evidence="2" type="ORF">H5410_010986</name>
</gene>
<feature type="transmembrane region" description="Helical" evidence="1">
    <location>
        <begin position="7"/>
        <end position="29"/>
    </location>
</feature>
<feature type="transmembrane region" description="Helical" evidence="1">
    <location>
        <begin position="35"/>
        <end position="55"/>
    </location>
</feature>
<dbReference type="Proteomes" id="UP000824120">
    <property type="component" value="Chromosome 2"/>
</dbReference>
<keyword evidence="1" id="KW-0472">Membrane</keyword>
<dbReference type="EMBL" id="JACXVP010000002">
    <property type="protein sequence ID" value="KAG5625768.1"/>
    <property type="molecule type" value="Genomic_DNA"/>
</dbReference>